<evidence type="ECO:0000313" key="3">
    <source>
        <dbReference type="Proteomes" id="UP000235371"/>
    </source>
</evidence>
<dbReference type="InterPro" id="IPR011333">
    <property type="entry name" value="SKP1/BTB/POZ_sf"/>
</dbReference>
<evidence type="ECO:0000256" key="1">
    <source>
        <dbReference type="SAM" id="MobiDB-lite"/>
    </source>
</evidence>
<reference evidence="2 3" key="1">
    <citation type="submission" date="2016-04" db="EMBL/GenBank/DDBJ databases">
        <title>A degradative enzymes factory behind the ericoid mycorrhizal symbiosis.</title>
        <authorList>
            <consortium name="DOE Joint Genome Institute"/>
            <person name="Martino E."/>
            <person name="Morin E."/>
            <person name="Grelet G."/>
            <person name="Kuo A."/>
            <person name="Kohler A."/>
            <person name="Daghino S."/>
            <person name="Barry K."/>
            <person name="Choi C."/>
            <person name="Cichocki N."/>
            <person name="Clum A."/>
            <person name="Copeland A."/>
            <person name="Hainaut M."/>
            <person name="Haridas S."/>
            <person name="Labutti K."/>
            <person name="Lindquist E."/>
            <person name="Lipzen A."/>
            <person name="Khouja H.-R."/>
            <person name="Murat C."/>
            <person name="Ohm R."/>
            <person name="Olson A."/>
            <person name="Spatafora J."/>
            <person name="Veneault-Fourrey C."/>
            <person name="Henrissat B."/>
            <person name="Grigoriev I."/>
            <person name="Martin F."/>
            <person name="Perotto S."/>
        </authorList>
    </citation>
    <scope>NUCLEOTIDE SEQUENCE [LARGE SCALE GENOMIC DNA]</scope>
    <source>
        <strain evidence="2 3">E</strain>
    </source>
</reference>
<name>A0A2J6SGT2_9HELO</name>
<dbReference type="PANTHER" id="PTHR47843:SF2">
    <property type="entry name" value="BTB DOMAIN-CONTAINING PROTEIN"/>
    <property type="match status" value="1"/>
</dbReference>
<dbReference type="GeneID" id="36595737"/>
<dbReference type="InParanoid" id="A0A2J6SGT2"/>
<dbReference type="RefSeq" id="XP_024726854.1">
    <property type="nucleotide sequence ID" value="XM_024887661.1"/>
</dbReference>
<proteinExistence type="predicted"/>
<dbReference type="CDD" id="cd18186">
    <property type="entry name" value="BTB_POZ_ZBTB_KLHL-like"/>
    <property type="match status" value="1"/>
</dbReference>
<dbReference type="Proteomes" id="UP000235371">
    <property type="component" value="Unassembled WGS sequence"/>
</dbReference>
<protein>
    <recommendedName>
        <fullName evidence="4">BTB domain-containing protein</fullName>
    </recommendedName>
</protein>
<organism evidence="2 3">
    <name type="scientific">Hyaloscypha bicolor E</name>
    <dbReference type="NCBI Taxonomy" id="1095630"/>
    <lineage>
        <taxon>Eukaryota</taxon>
        <taxon>Fungi</taxon>
        <taxon>Dikarya</taxon>
        <taxon>Ascomycota</taxon>
        <taxon>Pezizomycotina</taxon>
        <taxon>Leotiomycetes</taxon>
        <taxon>Helotiales</taxon>
        <taxon>Hyaloscyphaceae</taxon>
        <taxon>Hyaloscypha</taxon>
        <taxon>Hyaloscypha bicolor</taxon>
    </lineage>
</organism>
<dbReference type="STRING" id="1095630.A0A2J6SGT2"/>
<sequence>MAKPSKRGFGSARSAKAKSTEKKSSKVKSGKAKATTTSQPADSDSTTSPRRSSPDLLNSMSKAGQTKKCDANARPSKRARLFDATSRIITLIVGEQEVPFFIHEGILCENCPVFVSARMPEWMRDDNPKIELPEDDHELIEVMVYWMYRRILFFPSSFEKGHVDITSSLSSAPGLLARLFILAEKYQITPLQNDIIDAFLIWMDDFSLQHRIPASVIQYVWEHTISEECMLRVFLVDYVRAEYTYWHLKTARDLIVDKGFWYELSRGSALTVDLLRECLDEGGPEVIGDMREHLEDDLTLDVCVNWHTHGAKEEQCRVLKRYVLDGEEEEDG</sequence>
<evidence type="ECO:0000313" key="2">
    <source>
        <dbReference type="EMBL" id="PMD49950.1"/>
    </source>
</evidence>
<dbReference type="SUPFAM" id="SSF54695">
    <property type="entry name" value="POZ domain"/>
    <property type="match status" value="1"/>
</dbReference>
<feature type="region of interest" description="Disordered" evidence="1">
    <location>
        <begin position="1"/>
        <end position="74"/>
    </location>
</feature>
<dbReference type="PANTHER" id="PTHR47843">
    <property type="entry name" value="BTB DOMAIN-CONTAINING PROTEIN-RELATED"/>
    <property type="match status" value="1"/>
</dbReference>
<dbReference type="EMBL" id="KZ613919">
    <property type="protein sequence ID" value="PMD49950.1"/>
    <property type="molecule type" value="Genomic_DNA"/>
</dbReference>
<keyword evidence="3" id="KW-1185">Reference proteome</keyword>
<accession>A0A2J6SGT2</accession>
<evidence type="ECO:0008006" key="4">
    <source>
        <dbReference type="Google" id="ProtNLM"/>
    </source>
</evidence>
<dbReference type="Gene3D" id="3.30.710.10">
    <property type="entry name" value="Potassium Channel Kv1.1, Chain A"/>
    <property type="match status" value="1"/>
</dbReference>
<dbReference type="AlphaFoldDB" id="A0A2J6SGT2"/>
<dbReference type="OrthoDB" id="1022638at2759"/>
<feature type="compositionally biased region" description="Low complexity" evidence="1">
    <location>
        <begin position="32"/>
        <end position="55"/>
    </location>
</feature>
<gene>
    <name evidence="2" type="ORF">K444DRAFT_670734</name>
</gene>